<sequence length="60" mass="6668">METKELMKARAEQSMHCLLEKIDKVCDEARDGGGLSDEDVRVLEKAWCAIATIKAVCKEA</sequence>
<protein>
    <submittedName>
        <fullName evidence="1">Uncharacterized protein</fullName>
    </submittedName>
</protein>
<proteinExistence type="predicted"/>
<accession>A0A8S5MFJ1</accession>
<evidence type="ECO:0000313" key="1">
    <source>
        <dbReference type="EMBL" id="DAD80968.1"/>
    </source>
</evidence>
<organism evidence="1">
    <name type="scientific">Podoviridae sp. ct9P15</name>
    <dbReference type="NCBI Taxonomy" id="2826543"/>
    <lineage>
        <taxon>Viruses</taxon>
        <taxon>Duplodnaviria</taxon>
        <taxon>Heunggongvirae</taxon>
        <taxon>Uroviricota</taxon>
        <taxon>Caudoviricetes</taxon>
    </lineage>
</organism>
<reference evidence="1" key="1">
    <citation type="journal article" date="2021" name="Proc. Natl. Acad. Sci. U.S.A.">
        <title>A Catalog of Tens of Thousands of Viruses from Human Metagenomes Reveals Hidden Associations with Chronic Diseases.</title>
        <authorList>
            <person name="Tisza M.J."/>
            <person name="Buck C.B."/>
        </authorList>
    </citation>
    <scope>NUCLEOTIDE SEQUENCE</scope>
    <source>
        <strain evidence="1">Ct9P15</strain>
    </source>
</reference>
<dbReference type="EMBL" id="BK014892">
    <property type="protein sequence ID" value="DAD80968.1"/>
    <property type="molecule type" value="Genomic_DNA"/>
</dbReference>
<name>A0A8S5MFJ1_9CAUD</name>